<protein>
    <submittedName>
        <fullName evidence="1">Uncharacterized protein</fullName>
    </submittedName>
</protein>
<evidence type="ECO:0000313" key="1">
    <source>
        <dbReference type="EMBL" id="BDS13655.1"/>
    </source>
</evidence>
<gene>
    <name evidence="1" type="ORF">AsAng_0043940</name>
</gene>
<dbReference type="AlphaFoldDB" id="A0A915YI71"/>
<organism evidence="1 2">
    <name type="scientific">Aureispira anguillae</name>
    <dbReference type="NCBI Taxonomy" id="2864201"/>
    <lineage>
        <taxon>Bacteria</taxon>
        <taxon>Pseudomonadati</taxon>
        <taxon>Bacteroidota</taxon>
        <taxon>Saprospiria</taxon>
        <taxon>Saprospirales</taxon>
        <taxon>Saprospiraceae</taxon>
        <taxon>Aureispira</taxon>
    </lineage>
</organism>
<dbReference type="KEGG" id="aup:AsAng_0043940"/>
<evidence type="ECO:0000313" key="2">
    <source>
        <dbReference type="Proteomes" id="UP001060919"/>
    </source>
</evidence>
<keyword evidence="2" id="KW-1185">Reference proteome</keyword>
<reference evidence="1" key="1">
    <citation type="submission" date="2022-09" db="EMBL/GenBank/DDBJ databases">
        <title>Aureispira anguillicida sp. nov., isolated from Leptocephalus of Japanese eel Anguilla japonica.</title>
        <authorList>
            <person name="Yuasa K."/>
            <person name="Mekata T."/>
            <person name="Ikunari K."/>
        </authorList>
    </citation>
    <scope>NUCLEOTIDE SEQUENCE</scope>
    <source>
        <strain evidence="1">EL160426</strain>
    </source>
</reference>
<accession>A0A915YI71</accession>
<sequence>MYNSKLIHILKVFHSEEKERLKKWVNSPAHNHRSDRKKLLLYLISKRNLSKRTTDRYKVYQHIYPAQPYQDAKLKRLMNLAVQLLEQFIHFSSQLEDPFSQQKSLIEFFRKHNLDKYAEQYIYKTVQLQQQNSIENSAHFQRQYQLETLIFEQQNATVNRGKTNLQAVFDQHYLTFILNTLQYACEAITHQRLYKSTYSIPLLEQILADIETGNYDSVPAIQMYYHSYMALKYPHKEEHFELLQALMIKHYAILPPKEIKSIYLIAINYCVQQLNNGVEKYVRAVFELYQYGLKHTILIEKGILSRFTYKNIVAAAIRLEEYTWVLQFITQYTTYLEEHYQKPYALYGNAKLLFAQGQFDATLQLLTQVEFDNIFLSMDAKTMLLKIYYEQEHFDALDALLVSFRRFLQRKSVLAYQKKIHENMINLTTKLLNTPTYNKSKLQALRQEIMATNPLTEKPWLLAQIDKL</sequence>
<name>A0A915YI71_9BACT</name>
<dbReference type="RefSeq" id="WP_264788912.1">
    <property type="nucleotide sequence ID" value="NZ_AP026867.1"/>
</dbReference>
<dbReference type="Proteomes" id="UP001060919">
    <property type="component" value="Chromosome"/>
</dbReference>
<dbReference type="EMBL" id="AP026867">
    <property type="protein sequence ID" value="BDS13655.1"/>
    <property type="molecule type" value="Genomic_DNA"/>
</dbReference>
<proteinExistence type="predicted"/>